<name>A0A0M2SWN4_9BACI</name>
<dbReference type="Proteomes" id="UP000034166">
    <property type="component" value="Unassembled WGS sequence"/>
</dbReference>
<gene>
    <name evidence="1" type="ORF">WQ57_14285</name>
</gene>
<keyword evidence="2" id="KW-1185">Reference proteome</keyword>
<accession>A0A0M2SWN4</accession>
<dbReference type="EMBL" id="LAYY01000015">
    <property type="protein sequence ID" value="KKK37367.1"/>
    <property type="molecule type" value="Genomic_DNA"/>
</dbReference>
<evidence type="ECO:0000313" key="2">
    <source>
        <dbReference type="Proteomes" id="UP000034166"/>
    </source>
</evidence>
<evidence type="ECO:0000313" key="1">
    <source>
        <dbReference type="EMBL" id="KKK37367.1"/>
    </source>
</evidence>
<proteinExistence type="predicted"/>
<organism evidence="1 2">
    <name type="scientific">Mesobacillus campisalis</name>
    <dbReference type="NCBI Taxonomy" id="1408103"/>
    <lineage>
        <taxon>Bacteria</taxon>
        <taxon>Bacillati</taxon>
        <taxon>Bacillota</taxon>
        <taxon>Bacilli</taxon>
        <taxon>Bacillales</taxon>
        <taxon>Bacillaceae</taxon>
        <taxon>Mesobacillus</taxon>
    </lineage>
</organism>
<reference evidence="1 2" key="1">
    <citation type="submission" date="2015-04" db="EMBL/GenBank/DDBJ databases">
        <title>Taxonomic description and genome sequence of Bacillus campisalis sp. nov., a novel member of the genus Bacillus isolated from solar saltern.</title>
        <authorList>
            <person name="Mathan Kumar R."/>
            <person name="Kaur G."/>
            <person name="Kumar A."/>
            <person name="Singh N.K."/>
            <person name="Kaur N."/>
            <person name="Kumar N."/>
            <person name="Mayilraj S."/>
        </authorList>
    </citation>
    <scope>NUCLEOTIDE SEQUENCE [LARGE SCALE GENOMIC DNA]</scope>
    <source>
        <strain evidence="1 2">SA2-6</strain>
    </source>
</reference>
<protein>
    <submittedName>
        <fullName evidence="1">Uncharacterized protein</fullName>
    </submittedName>
</protein>
<dbReference type="AlphaFoldDB" id="A0A0M2SWN4"/>
<comment type="caution">
    <text evidence="1">The sequence shown here is derived from an EMBL/GenBank/DDBJ whole genome shotgun (WGS) entry which is preliminary data.</text>
</comment>
<sequence length="61" mass="7020">MTSQFLNKKADVPQVPALLDIRFLFLSIAVHPPQDRQRIAMQKGLPIDSPPRLFLYDSQRT</sequence>